<accession>A0A0G1UBY4</accession>
<evidence type="ECO:0000313" key="2">
    <source>
        <dbReference type="Proteomes" id="UP000034956"/>
    </source>
</evidence>
<gene>
    <name evidence="1" type="ORF">UY23_C0001G0225</name>
</gene>
<comment type="caution">
    <text evidence="1">The sequence shown here is derived from an EMBL/GenBank/DDBJ whole genome shotgun (WGS) entry which is preliminary data.</text>
</comment>
<dbReference type="AlphaFoldDB" id="A0A0G1UBY4"/>
<evidence type="ECO:0000313" key="1">
    <source>
        <dbReference type="EMBL" id="KKU91619.1"/>
    </source>
</evidence>
<organism evidence="1 2">
    <name type="scientific">Candidatus Jorgensenbacteria bacterium GW2011_GWA1_48_11</name>
    <dbReference type="NCBI Taxonomy" id="1618660"/>
    <lineage>
        <taxon>Bacteria</taxon>
        <taxon>Candidatus Joergenseniibacteriota</taxon>
    </lineage>
</organism>
<name>A0A0G1UBY4_9BACT</name>
<sequence>MSQAGHEVVGWGPDGKSVRCRCGRWHAVGDDGQPDFASVVSAPIGYANQWPDNLGFEPCF</sequence>
<reference evidence="1 2" key="1">
    <citation type="journal article" date="2015" name="Nature">
        <title>rRNA introns, odd ribosomes, and small enigmatic genomes across a large radiation of phyla.</title>
        <authorList>
            <person name="Brown C.T."/>
            <person name="Hug L.A."/>
            <person name="Thomas B.C."/>
            <person name="Sharon I."/>
            <person name="Castelle C.J."/>
            <person name="Singh A."/>
            <person name="Wilkins M.J."/>
            <person name="Williams K.H."/>
            <person name="Banfield J.F."/>
        </authorList>
    </citation>
    <scope>NUCLEOTIDE SEQUENCE [LARGE SCALE GENOMIC DNA]</scope>
</reference>
<dbReference type="EMBL" id="LCPF01000001">
    <property type="protein sequence ID" value="KKU91619.1"/>
    <property type="molecule type" value="Genomic_DNA"/>
</dbReference>
<protein>
    <submittedName>
        <fullName evidence="1">Uncharacterized protein</fullName>
    </submittedName>
</protein>
<dbReference type="Proteomes" id="UP000034956">
    <property type="component" value="Unassembled WGS sequence"/>
</dbReference>
<proteinExistence type="predicted"/>